<feature type="region of interest" description="Disordered" evidence="1">
    <location>
        <begin position="43"/>
        <end position="70"/>
    </location>
</feature>
<reference evidence="2" key="1">
    <citation type="submission" date="2022-08" db="UniProtKB">
        <authorList>
            <consortium name="EnsemblMetazoa"/>
        </authorList>
    </citation>
    <scope>IDENTIFICATION</scope>
    <source>
        <strain evidence="2">05x7-T-G4-1.051#20</strain>
    </source>
</reference>
<proteinExistence type="predicted"/>
<evidence type="ECO:0000256" key="1">
    <source>
        <dbReference type="SAM" id="MobiDB-lite"/>
    </source>
</evidence>
<evidence type="ECO:0000313" key="3">
    <source>
        <dbReference type="Proteomes" id="UP000005408"/>
    </source>
</evidence>
<dbReference type="EnsemblMetazoa" id="G16373.3">
    <property type="protein sequence ID" value="G16373.3:cds"/>
    <property type="gene ID" value="G16373"/>
</dbReference>
<accession>A0A8W8IY49</accession>
<organism evidence="2 3">
    <name type="scientific">Magallana gigas</name>
    <name type="common">Pacific oyster</name>
    <name type="synonym">Crassostrea gigas</name>
    <dbReference type="NCBI Taxonomy" id="29159"/>
    <lineage>
        <taxon>Eukaryota</taxon>
        <taxon>Metazoa</taxon>
        <taxon>Spiralia</taxon>
        <taxon>Lophotrochozoa</taxon>
        <taxon>Mollusca</taxon>
        <taxon>Bivalvia</taxon>
        <taxon>Autobranchia</taxon>
        <taxon>Pteriomorphia</taxon>
        <taxon>Ostreida</taxon>
        <taxon>Ostreoidea</taxon>
        <taxon>Ostreidae</taxon>
        <taxon>Magallana</taxon>
    </lineage>
</organism>
<feature type="region of interest" description="Disordered" evidence="1">
    <location>
        <begin position="1"/>
        <end position="25"/>
    </location>
</feature>
<dbReference type="Proteomes" id="UP000005408">
    <property type="component" value="Unassembled WGS sequence"/>
</dbReference>
<sequence length="70" mass="8173">LHKIRPILDRRAIRGQVNSPKHQSIGEGMIKFKKRSFARQYMTNKPVRRGLKNGSDPAADERQQRMKAWS</sequence>
<evidence type="ECO:0000313" key="2">
    <source>
        <dbReference type="EnsemblMetazoa" id="G16373.3:cds"/>
    </source>
</evidence>
<dbReference type="AlphaFoldDB" id="A0A8W8IY49"/>
<keyword evidence="3" id="KW-1185">Reference proteome</keyword>
<protein>
    <submittedName>
        <fullName evidence="2">Uncharacterized protein</fullName>
    </submittedName>
</protein>
<feature type="compositionally biased region" description="Basic and acidic residues" evidence="1">
    <location>
        <begin position="1"/>
        <end position="12"/>
    </location>
</feature>
<name>A0A8W8IY49_MAGGI</name>